<evidence type="ECO:0000259" key="7">
    <source>
        <dbReference type="Pfam" id="PF06271"/>
    </source>
</evidence>
<evidence type="ECO:0000256" key="4">
    <source>
        <dbReference type="ARBA" id="ARBA00022989"/>
    </source>
</evidence>
<feature type="transmembrane region" description="Helical" evidence="6">
    <location>
        <begin position="80"/>
        <end position="98"/>
    </location>
</feature>
<evidence type="ECO:0000256" key="5">
    <source>
        <dbReference type="ARBA" id="ARBA00023136"/>
    </source>
</evidence>
<organism evidence="8 9">
    <name type="scientific">Candidatus Magasanikbacteria bacterium CG10_big_fil_rev_8_21_14_0_10_43_6</name>
    <dbReference type="NCBI Taxonomy" id="1974650"/>
    <lineage>
        <taxon>Bacteria</taxon>
        <taxon>Candidatus Magasanikiibacteriota</taxon>
    </lineage>
</organism>
<evidence type="ECO:0000256" key="1">
    <source>
        <dbReference type="ARBA" id="ARBA00004651"/>
    </source>
</evidence>
<protein>
    <recommendedName>
        <fullName evidence="7">RDD domain-containing protein</fullName>
    </recommendedName>
</protein>
<evidence type="ECO:0000313" key="9">
    <source>
        <dbReference type="Proteomes" id="UP000229362"/>
    </source>
</evidence>
<evidence type="ECO:0000313" key="8">
    <source>
        <dbReference type="EMBL" id="PIT86320.1"/>
    </source>
</evidence>
<dbReference type="InterPro" id="IPR010432">
    <property type="entry name" value="RDD"/>
</dbReference>
<name>A0A2M6W0S9_9BACT</name>
<feature type="domain" description="RDD" evidence="7">
    <location>
        <begin position="48"/>
        <end position="164"/>
    </location>
</feature>
<dbReference type="AlphaFoldDB" id="A0A2M6W0S9"/>
<dbReference type="EMBL" id="PFBZ01000164">
    <property type="protein sequence ID" value="PIT86320.1"/>
    <property type="molecule type" value="Genomic_DNA"/>
</dbReference>
<comment type="subcellular location">
    <subcellularLocation>
        <location evidence="1">Cell membrane</location>
        <topology evidence="1">Multi-pass membrane protein</topology>
    </subcellularLocation>
</comment>
<keyword evidence="5 6" id="KW-0472">Membrane</keyword>
<keyword evidence="2" id="KW-1003">Cell membrane</keyword>
<dbReference type="Proteomes" id="UP000229362">
    <property type="component" value="Unassembled WGS sequence"/>
</dbReference>
<accession>A0A2M6W0S9</accession>
<dbReference type="InterPro" id="IPR051791">
    <property type="entry name" value="Pra-immunoreactive"/>
</dbReference>
<feature type="transmembrane region" description="Helical" evidence="6">
    <location>
        <begin position="134"/>
        <end position="152"/>
    </location>
</feature>
<dbReference type="PANTHER" id="PTHR36115">
    <property type="entry name" value="PROLINE-RICH ANTIGEN HOMOLOG-RELATED"/>
    <property type="match status" value="1"/>
</dbReference>
<evidence type="ECO:0000256" key="3">
    <source>
        <dbReference type="ARBA" id="ARBA00022692"/>
    </source>
</evidence>
<comment type="caution">
    <text evidence="8">The sequence shown here is derived from an EMBL/GenBank/DDBJ whole genome shotgun (WGS) entry which is preliminary data.</text>
</comment>
<feature type="transmembrane region" description="Helical" evidence="6">
    <location>
        <begin position="53"/>
        <end position="74"/>
    </location>
</feature>
<evidence type="ECO:0000256" key="6">
    <source>
        <dbReference type="SAM" id="Phobius"/>
    </source>
</evidence>
<dbReference type="GO" id="GO:0005886">
    <property type="term" value="C:plasma membrane"/>
    <property type="evidence" value="ECO:0007669"/>
    <property type="project" value="UniProtKB-SubCell"/>
</dbReference>
<keyword evidence="4 6" id="KW-1133">Transmembrane helix</keyword>
<keyword evidence="3 6" id="KW-0812">Transmembrane</keyword>
<reference evidence="9" key="1">
    <citation type="submission" date="2017-09" db="EMBL/GenBank/DDBJ databases">
        <title>Depth-based differentiation of microbial function through sediment-hosted aquifers and enrichment of novel symbionts in the deep terrestrial subsurface.</title>
        <authorList>
            <person name="Probst A.J."/>
            <person name="Ladd B."/>
            <person name="Jarett J.K."/>
            <person name="Geller-Mcgrath D.E."/>
            <person name="Sieber C.M.K."/>
            <person name="Emerson J.B."/>
            <person name="Anantharaman K."/>
            <person name="Thomas B.C."/>
            <person name="Malmstrom R."/>
            <person name="Stieglmeier M."/>
            <person name="Klingl A."/>
            <person name="Woyke T."/>
            <person name="Ryan C.M."/>
            <person name="Banfield J.F."/>
        </authorList>
    </citation>
    <scope>NUCLEOTIDE SEQUENCE [LARGE SCALE GENOMIC DNA]</scope>
</reference>
<dbReference type="Pfam" id="PF06271">
    <property type="entry name" value="RDD"/>
    <property type="match status" value="1"/>
</dbReference>
<proteinExistence type="predicted"/>
<evidence type="ECO:0000256" key="2">
    <source>
        <dbReference type="ARBA" id="ARBA00022475"/>
    </source>
</evidence>
<sequence>MKQSIEQKIRAWGNTYEQATKKERVQLMRQDLARVNQKRKSVHRDWPLVLRRFLAFLIDVAFMFVPMVFIAMPLVVWREYFFPITLLAALFMPCYLVLRDGIDGAGVGKRIMKICVIDMKTGQPISFKKSRSRYTMFFSIMLIVEPFVALFGRGDRGAGDYVAGTRVVRRKDLSVDNQTIV</sequence>
<gene>
    <name evidence="8" type="ORF">COU33_03845</name>
</gene>